<dbReference type="Gene3D" id="3.40.630.30">
    <property type="match status" value="1"/>
</dbReference>
<dbReference type="Pfam" id="PF13508">
    <property type="entry name" value="Acetyltransf_7"/>
    <property type="match status" value="1"/>
</dbReference>
<organism evidence="3 4">
    <name type="scientific">Bacillus salipaludis</name>
    <dbReference type="NCBI Taxonomy" id="2547811"/>
    <lineage>
        <taxon>Bacteria</taxon>
        <taxon>Bacillati</taxon>
        <taxon>Bacillota</taxon>
        <taxon>Bacilli</taxon>
        <taxon>Bacillales</taxon>
        <taxon>Bacillaceae</taxon>
        <taxon>Bacillus</taxon>
    </lineage>
</organism>
<name>A0A4R5VVZ6_9BACI</name>
<dbReference type="Proteomes" id="UP000295132">
    <property type="component" value="Unassembled WGS sequence"/>
</dbReference>
<keyword evidence="5" id="KW-1185">Reference proteome</keyword>
<dbReference type="AlphaFoldDB" id="A0A4R5VVZ6"/>
<accession>A0A4R5VVZ6</accession>
<dbReference type="EMBL" id="JAVGVR010000001">
    <property type="protein sequence ID" value="MDQ6597350.1"/>
    <property type="molecule type" value="Genomic_DNA"/>
</dbReference>
<dbReference type="CDD" id="cd04301">
    <property type="entry name" value="NAT_SF"/>
    <property type="match status" value="1"/>
</dbReference>
<reference evidence="2" key="2">
    <citation type="submission" date="2023-08" db="EMBL/GenBank/DDBJ databases">
        <title>Nitrogen cycling bacteria in agricultural field soils.</title>
        <authorList>
            <person name="Jang J."/>
        </authorList>
    </citation>
    <scope>NUCLEOTIDE SEQUENCE</scope>
    <source>
        <strain evidence="2">PS3-36</strain>
    </source>
</reference>
<dbReference type="InterPro" id="IPR053144">
    <property type="entry name" value="Acetyltransferase_Butenolide"/>
</dbReference>
<comment type="caution">
    <text evidence="3">The sequence shown here is derived from an EMBL/GenBank/DDBJ whole genome shotgun (WGS) entry which is preliminary data.</text>
</comment>
<dbReference type="EMBL" id="SMYO01000003">
    <property type="protein sequence ID" value="TDK63217.1"/>
    <property type="molecule type" value="Genomic_DNA"/>
</dbReference>
<dbReference type="InterPro" id="IPR016181">
    <property type="entry name" value="Acyl_CoA_acyltransferase"/>
</dbReference>
<dbReference type="InterPro" id="IPR000182">
    <property type="entry name" value="GNAT_dom"/>
</dbReference>
<dbReference type="GO" id="GO:0016747">
    <property type="term" value="F:acyltransferase activity, transferring groups other than amino-acyl groups"/>
    <property type="evidence" value="ECO:0007669"/>
    <property type="project" value="InterPro"/>
</dbReference>
<evidence type="ECO:0000313" key="2">
    <source>
        <dbReference type="EMBL" id="MDQ6597350.1"/>
    </source>
</evidence>
<dbReference type="RefSeq" id="WP_133333559.1">
    <property type="nucleotide sequence ID" value="NZ_JAVGVR010000001.1"/>
</dbReference>
<feature type="domain" description="N-acetyltransferase" evidence="1">
    <location>
        <begin position="64"/>
        <end position="134"/>
    </location>
</feature>
<protein>
    <submittedName>
        <fullName evidence="2 3">N-acetyltransferase</fullName>
    </submittedName>
</protein>
<evidence type="ECO:0000313" key="5">
    <source>
        <dbReference type="Proteomes" id="UP001178888"/>
    </source>
</evidence>
<evidence type="ECO:0000313" key="3">
    <source>
        <dbReference type="EMBL" id="TDK63217.1"/>
    </source>
</evidence>
<evidence type="ECO:0000313" key="4">
    <source>
        <dbReference type="Proteomes" id="UP000295132"/>
    </source>
</evidence>
<evidence type="ECO:0000259" key="1">
    <source>
        <dbReference type="Pfam" id="PF13508"/>
    </source>
</evidence>
<keyword evidence="3" id="KW-0808">Transferase</keyword>
<sequence>MSIWKKDGFFICTEKQYLDVSVVHHFLSEESYWVPGIKLEVVKKSIENSSICFGVYEGNPAQGNAKQIGFARAVSDFCRFGWIMDVFILDEFRGRELSKWLMEIITEQSDLKDAAKLMLATNDAHGLYAQYGFKTIENRDLYMERKL</sequence>
<dbReference type="Proteomes" id="UP001178888">
    <property type="component" value="Unassembled WGS sequence"/>
</dbReference>
<dbReference type="PANTHER" id="PTHR43233:SF1">
    <property type="entry name" value="FAMILY N-ACETYLTRANSFERASE, PUTATIVE (AFU_ORTHOLOGUE AFUA_6G03350)-RELATED"/>
    <property type="match status" value="1"/>
</dbReference>
<dbReference type="PANTHER" id="PTHR43233">
    <property type="entry name" value="FAMILY N-ACETYLTRANSFERASE, PUTATIVE (AFU_ORTHOLOGUE AFUA_6G03350)-RELATED"/>
    <property type="match status" value="1"/>
</dbReference>
<reference evidence="3 4" key="1">
    <citation type="submission" date="2019-03" db="EMBL/GenBank/DDBJ databases">
        <title>Bacillus niacini sp. nov. a Nicotinate-Metabolizing Mesophile Isolated from Soil.</title>
        <authorList>
            <person name="Zhang G."/>
        </authorList>
    </citation>
    <scope>NUCLEOTIDE SEQUENCE [LARGE SCALE GENOMIC DNA]</scope>
    <source>
        <strain evidence="3 4">WN066</strain>
    </source>
</reference>
<dbReference type="SUPFAM" id="SSF55729">
    <property type="entry name" value="Acyl-CoA N-acyltransferases (Nat)"/>
    <property type="match status" value="1"/>
</dbReference>
<gene>
    <name evidence="3" type="ORF">E2K98_07135</name>
    <name evidence="2" type="ORF">RCG21_13445</name>
</gene>
<proteinExistence type="predicted"/>